<dbReference type="EMBL" id="FQVN01000003">
    <property type="protein sequence ID" value="SHF31355.1"/>
    <property type="molecule type" value="Genomic_DNA"/>
</dbReference>
<dbReference type="RefSeq" id="WP_073481382.1">
    <property type="nucleotide sequence ID" value="NZ_FQVN01000003.1"/>
</dbReference>
<keyword evidence="3" id="KW-1185">Reference proteome</keyword>
<feature type="region of interest" description="Disordered" evidence="1">
    <location>
        <begin position="18"/>
        <end position="50"/>
    </location>
</feature>
<dbReference type="STRING" id="2017.SAMN05444320_103185"/>
<dbReference type="Pfam" id="PF12079">
    <property type="entry name" value="DUF3558"/>
    <property type="match status" value="1"/>
</dbReference>
<reference evidence="2 3" key="1">
    <citation type="submission" date="2016-11" db="EMBL/GenBank/DDBJ databases">
        <authorList>
            <person name="Jaros S."/>
            <person name="Januszkiewicz K."/>
            <person name="Wedrychowicz H."/>
        </authorList>
    </citation>
    <scope>NUCLEOTIDE SEQUENCE [LARGE SCALE GENOMIC DNA]</scope>
    <source>
        <strain evidence="2 3">DSM 44523</strain>
    </source>
</reference>
<organism evidence="2 3">
    <name type="scientific">Streptoalloteichus hindustanus</name>
    <dbReference type="NCBI Taxonomy" id="2017"/>
    <lineage>
        <taxon>Bacteria</taxon>
        <taxon>Bacillati</taxon>
        <taxon>Actinomycetota</taxon>
        <taxon>Actinomycetes</taxon>
        <taxon>Pseudonocardiales</taxon>
        <taxon>Pseudonocardiaceae</taxon>
        <taxon>Streptoalloteichus</taxon>
    </lineage>
</organism>
<proteinExistence type="predicted"/>
<gene>
    <name evidence="2" type="ORF">SAMN05444320_103185</name>
</gene>
<protein>
    <recommendedName>
        <fullName evidence="4">DUF3558 domain-containing protein</fullName>
    </recommendedName>
</protein>
<accession>A0A1M5AMG1</accession>
<dbReference type="OrthoDB" id="3697076at2"/>
<evidence type="ECO:0000256" key="1">
    <source>
        <dbReference type="SAM" id="MobiDB-lite"/>
    </source>
</evidence>
<evidence type="ECO:0008006" key="4">
    <source>
        <dbReference type="Google" id="ProtNLM"/>
    </source>
</evidence>
<feature type="compositionally biased region" description="Low complexity" evidence="1">
    <location>
        <begin position="18"/>
        <end position="36"/>
    </location>
</feature>
<dbReference type="AlphaFoldDB" id="A0A1M5AMG1"/>
<dbReference type="InterPro" id="IPR024520">
    <property type="entry name" value="DUF3558"/>
</dbReference>
<sequence>MVAGVALVALAGCSAGVAGQPGASSAGSGSATLSGSGKERLSPPLSQPALDVKPFEGRPCELLKPEQVASLTKAKPPKPGDSILGPECSWRGADTVRDTSINVGLRVKDIYGLEAIYLNRGKYADFRVFQVGGYPAVHANESAKAESMGNCGSWVGVSEKTSFSVIVHVQEGNPDYATSCRVTGRVAELVIQNLKAAK</sequence>
<evidence type="ECO:0000313" key="2">
    <source>
        <dbReference type="EMBL" id="SHF31355.1"/>
    </source>
</evidence>
<name>A0A1M5AMG1_STRHI</name>
<dbReference type="Proteomes" id="UP000184501">
    <property type="component" value="Unassembled WGS sequence"/>
</dbReference>
<evidence type="ECO:0000313" key="3">
    <source>
        <dbReference type="Proteomes" id="UP000184501"/>
    </source>
</evidence>